<evidence type="ECO:0000256" key="1">
    <source>
        <dbReference type="SAM" id="Phobius"/>
    </source>
</evidence>
<comment type="caution">
    <text evidence="2">The sequence shown here is derived from an EMBL/GenBank/DDBJ whole genome shotgun (WGS) entry which is preliminary data.</text>
</comment>
<evidence type="ECO:0000313" key="2">
    <source>
        <dbReference type="EMBL" id="KAJ7347519.1"/>
    </source>
</evidence>
<feature type="transmembrane region" description="Helical" evidence="1">
    <location>
        <begin position="168"/>
        <end position="193"/>
    </location>
</feature>
<feature type="transmembrane region" description="Helical" evidence="1">
    <location>
        <begin position="139"/>
        <end position="162"/>
    </location>
</feature>
<accession>A0AAD7A1B2</accession>
<dbReference type="AlphaFoldDB" id="A0AAD7A1B2"/>
<reference evidence="2" key="1">
    <citation type="submission" date="2023-03" db="EMBL/GenBank/DDBJ databases">
        <title>Massive genome expansion in bonnet fungi (Mycena s.s.) driven by repeated elements and novel gene families across ecological guilds.</title>
        <authorList>
            <consortium name="Lawrence Berkeley National Laboratory"/>
            <person name="Harder C.B."/>
            <person name="Miyauchi S."/>
            <person name="Viragh M."/>
            <person name="Kuo A."/>
            <person name="Thoen E."/>
            <person name="Andreopoulos B."/>
            <person name="Lu D."/>
            <person name="Skrede I."/>
            <person name="Drula E."/>
            <person name="Henrissat B."/>
            <person name="Morin E."/>
            <person name="Kohler A."/>
            <person name="Barry K."/>
            <person name="LaButti K."/>
            <person name="Morin E."/>
            <person name="Salamov A."/>
            <person name="Lipzen A."/>
            <person name="Mereny Z."/>
            <person name="Hegedus B."/>
            <person name="Baldrian P."/>
            <person name="Stursova M."/>
            <person name="Weitz H."/>
            <person name="Taylor A."/>
            <person name="Grigoriev I.V."/>
            <person name="Nagy L.G."/>
            <person name="Martin F."/>
            <person name="Kauserud H."/>
        </authorList>
    </citation>
    <scope>NUCLEOTIDE SEQUENCE</scope>
    <source>
        <strain evidence="2">CBHHK002</strain>
    </source>
</reference>
<organism evidence="2 3">
    <name type="scientific">Mycena albidolilacea</name>
    <dbReference type="NCBI Taxonomy" id="1033008"/>
    <lineage>
        <taxon>Eukaryota</taxon>
        <taxon>Fungi</taxon>
        <taxon>Dikarya</taxon>
        <taxon>Basidiomycota</taxon>
        <taxon>Agaricomycotina</taxon>
        <taxon>Agaricomycetes</taxon>
        <taxon>Agaricomycetidae</taxon>
        <taxon>Agaricales</taxon>
        <taxon>Marasmiineae</taxon>
        <taxon>Mycenaceae</taxon>
        <taxon>Mycena</taxon>
    </lineage>
</organism>
<feature type="transmembrane region" description="Helical" evidence="1">
    <location>
        <begin position="243"/>
        <end position="265"/>
    </location>
</feature>
<dbReference type="Proteomes" id="UP001218218">
    <property type="component" value="Unassembled WGS sequence"/>
</dbReference>
<name>A0AAD7A1B2_9AGAR</name>
<evidence type="ECO:0000313" key="3">
    <source>
        <dbReference type="Proteomes" id="UP001218218"/>
    </source>
</evidence>
<keyword evidence="1" id="KW-1133">Transmembrane helix</keyword>
<sequence>MPSQLHRSNFPQYFPLVIDSLVYGIYSVLFYQSVQVLLSRRTSSYKLHLGWMTALFLLSTIHIALSYAWAFITDTADTAIYELFSLKNPLPVLYLPDDPISVHRIGFVLKLGYSLENAIADFIIIHRCYVIWGYEWRAVALLIVAYIFTCVSVVLGMLPLSGASERTAMAICIGSVLFTNVLGAGLTAGRIWWISRTAASYLGRRSRRKYLDLTAIIIESGLMYPAALALVIIVYLIPSTPAVSVSICLAACYHIVVCSPNPNFIHPIAR</sequence>
<keyword evidence="1" id="KW-0812">Transmembrane</keyword>
<gene>
    <name evidence="2" type="ORF">DFH08DRAFT_868168</name>
</gene>
<feature type="transmembrane region" description="Helical" evidence="1">
    <location>
        <begin position="20"/>
        <end position="38"/>
    </location>
</feature>
<keyword evidence="1" id="KW-0472">Membrane</keyword>
<keyword evidence="3" id="KW-1185">Reference proteome</keyword>
<dbReference type="EMBL" id="JARIHO010000019">
    <property type="protein sequence ID" value="KAJ7347519.1"/>
    <property type="molecule type" value="Genomic_DNA"/>
</dbReference>
<feature type="transmembrane region" description="Helical" evidence="1">
    <location>
        <begin position="50"/>
        <end position="72"/>
    </location>
</feature>
<protein>
    <submittedName>
        <fullName evidence="2">Uncharacterized protein</fullName>
    </submittedName>
</protein>
<feature type="transmembrane region" description="Helical" evidence="1">
    <location>
        <begin position="213"/>
        <end position="237"/>
    </location>
</feature>
<proteinExistence type="predicted"/>